<reference evidence="2 3" key="1">
    <citation type="submission" date="2021-03" db="EMBL/GenBank/DDBJ databases">
        <title>Genomic Encyclopedia of Type Strains, Phase IV (KMG-IV): sequencing the most valuable type-strain genomes for metagenomic binning, comparative biology and taxonomic classification.</title>
        <authorList>
            <person name="Goeker M."/>
        </authorList>
    </citation>
    <scope>NUCLEOTIDE SEQUENCE [LARGE SCALE GENOMIC DNA]</scope>
    <source>
        <strain evidence="2 3">DSM 40526</strain>
    </source>
</reference>
<keyword evidence="3" id="KW-1185">Reference proteome</keyword>
<protein>
    <submittedName>
        <fullName evidence="2">Uncharacterized protein</fullName>
    </submittedName>
</protein>
<evidence type="ECO:0000256" key="1">
    <source>
        <dbReference type="SAM" id="MobiDB-lite"/>
    </source>
</evidence>
<gene>
    <name evidence="2" type="ORF">J2Z77_000655</name>
</gene>
<dbReference type="Proteomes" id="UP001519310">
    <property type="component" value="Unassembled WGS sequence"/>
</dbReference>
<dbReference type="EMBL" id="JAGGLQ010000001">
    <property type="protein sequence ID" value="MBP2034871.1"/>
    <property type="molecule type" value="Genomic_DNA"/>
</dbReference>
<organism evidence="2 3">
    <name type="scientific">Streptomyces avidinii</name>
    <dbReference type="NCBI Taxonomy" id="1895"/>
    <lineage>
        <taxon>Bacteria</taxon>
        <taxon>Bacillati</taxon>
        <taxon>Actinomycetota</taxon>
        <taxon>Actinomycetes</taxon>
        <taxon>Kitasatosporales</taxon>
        <taxon>Streptomycetaceae</taxon>
        <taxon>Streptomyces</taxon>
    </lineage>
</organism>
<sequence>MTSANPEPLSQAEGPSRLPTDADSDLADVVNRASGVSLERVARAAEAMVQR</sequence>
<accession>A0ABS4KZD0</accession>
<name>A0ABS4KZD0_STRAV</name>
<dbReference type="RefSeq" id="WP_189965582.1">
    <property type="nucleotide sequence ID" value="NZ_BMVL01000002.1"/>
</dbReference>
<evidence type="ECO:0000313" key="2">
    <source>
        <dbReference type="EMBL" id="MBP2034871.1"/>
    </source>
</evidence>
<comment type="caution">
    <text evidence="2">The sequence shown here is derived from an EMBL/GenBank/DDBJ whole genome shotgun (WGS) entry which is preliminary data.</text>
</comment>
<feature type="region of interest" description="Disordered" evidence="1">
    <location>
        <begin position="1"/>
        <end position="23"/>
    </location>
</feature>
<proteinExistence type="predicted"/>
<evidence type="ECO:0000313" key="3">
    <source>
        <dbReference type="Proteomes" id="UP001519310"/>
    </source>
</evidence>